<protein>
    <submittedName>
        <fullName evidence="1">Twin-arginine translocation signal domain-containing protein</fullName>
    </submittedName>
</protein>
<feature type="non-terminal residue" evidence="1">
    <location>
        <position position="18"/>
    </location>
</feature>
<dbReference type="InterPro" id="IPR019546">
    <property type="entry name" value="TAT_signal_bac_arc"/>
</dbReference>
<dbReference type="NCBIfam" id="TIGR01409">
    <property type="entry name" value="TAT_signal_seq"/>
    <property type="match status" value="1"/>
</dbReference>
<accession>A0ABW5BLD1</accession>
<name>A0ABW5BLD1_9PROT</name>
<evidence type="ECO:0000313" key="2">
    <source>
        <dbReference type="Proteomes" id="UP001597294"/>
    </source>
</evidence>
<dbReference type="Proteomes" id="UP001597294">
    <property type="component" value="Unassembled WGS sequence"/>
</dbReference>
<sequence length="18" mass="1836">MNRRKFLTGTATAVAAGA</sequence>
<dbReference type="EMBL" id="JBHUII010000008">
    <property type="protein sequence ID" value="MFD2206968.1"/>
    <property type="molecule type" value="Genomic_DNA"/>
</dbReference>
<organism evidence="1 2">
    <name type="scientific">Kiloniella antarctica</name>
    <dbReference type="NCBI Taxonomy" id="1550907"/>
    <lineage>
        <taxon>Bacteria</taxon>
        <taxon>Pseudomonadati</taxon>
        <taxon>Pseudomonadota</taxon>
        <taxon>Alphaproteobacteria</taxon>
        <taxon>Rhodospirillales</taxon>
        <taxon>Kiloniellaceae</taxon>
        <taxon>Kiloniella</taxon>
    </lineage>
</organism>
<comment type="caution">
    <text evidence="1">The sequence shown here is derived from an EMBL/GenBank/DDBJ whole genome shotgun (WGS) entry which is preliminary data.</text>
</comment>
<dbReference type="RefSeq" id="WP_380253132.1">
    <property type="nucleotide sequence ID" value="NZ_JBHUII010000008.1"/>
</dbReference>
<keyword evidence="2" id="KW-1185">Reference proteome</keyword>
<gene>
    <name evidence="1" type="ORF">ACFSKO_15175</name>
</gene>
<reference evidence="2" key="1">
    <citation type="journal article" date="2019" name="Int. J. Syst. Evol. Microbiol.">
        <title>The Global Catalogue of Microorganisms (GCM) 10K type strain sequencing project: providing services to taxonomists for standard genome sequencing and annotation.</title>
        <authorList>
            <consortium name="The Broad Institute Genomics Platform"/>
            <consortium name="The Broad Institute Genome Sequencing Center for Infectious Disease"/>
            <person name="Wu L."/>
            <person name="Ma J."/>
        </authorList>
    </citation>
    <scope>NUCLEOTIDE SEQUENCE [LARGE SCALE GENOMIC DNA]</scope>
    <source>
        <strain evidence="2">CGMCC 4.7192</strain>
    </source>
</reference>
<evidence type="ECO:0000313" key="1">
    <source>
        <dbReference type="EMBL" id="MFD2206968.1"/>
    </source>
</evidence>
<proteinExistence type="predicted"/>